<dbReference type="InterPro" id="IPR036279">
    <property type="entry name" value="5-3_exonuclease_C_sf"/>
</dbReference>
<dbReference type="EC" id="2.7.7.7" evidence="2"/>
<protein>
    <recommendedName>
        <fullName evidence="2">DNA-directed DNA polymerase</fullName>
        <ecNumber evidence="2">2.7.7.7</ecNumber>
    </recommendedName>
</protein>
<keyword evidence="4" id="KW-0548">Nucleotidyltransferase</keyword>
<dbReference type="InterPro" id="IPR001098">
    <property type="entry name" value="DNA-dir_DNA_pol_A_palm_dom"/>
</dbReference>
<evidence type="ECO:0000256" key="4">
    <source>
        <dbReference type="ARBA" id="ARBA00022695"/>
    </source>
</evidence>
<evidence type="ECO:0000313" key="14">
    <source>
        <dbReference type="EMBL" id="OGG72856.1"/>
    </source>
</evidence>
<keyword evidence="7" id="KW-0239">DNA-directed DNA polymerase</keyword>
<evidence type="ECO:0000256" key="9">
    <source>
        <dbReference type="ARBA" id="ARBA00023204"/>
    </source>
</evidence>
<comment type="similarity">
    <text evidence="1">Belongs to the DNA polymerase type-A family.</text>
</comment>
<dbReference type="PRINTS" id="PR00868">
    <property type="entry name" value="DNAPOLI"/>
</dbReference>
<dbReference type="FunFam" id="1.10.150.20:FF:000002">
    <property type="entry name" value="DNA polymerase I"/>
    <property type="match status" value="1"/>
</dbReference>
<evidence type="ECO:0000256" key="8">
    <source>
        <dbReference type="ARBA" id="ARBA00023125"/>
    </source>
</evidence>
<dbReference type="AlphaFoldDB" id="A0A1F6EGV1"/>
<dbReference type="SUPFAM" id="SSF56672">
    <property type="entry name" value="DNA/RNA polymerases"/>
    <property type="match status" value="1"/>
</dbReference>
<dbReference type="InterPro" id="IPR043502">
    <property type="entry name" value="DNA/RNA_pol_sf"/>
</dbReference>
<keyword evidence="8" id="KW-0238">DNA-binding</keyword>
<dbReference type="PANTHER" id="PTHR10133">
    <property type="entry name" value="DNA POLYMERASE I"/>
    <property type="match status" value="1"/>
</dbReference>
<dbReference type="InterPro" id="IPR002298">
    <property type="entry name" value="DNA_polymerase_A"/>
</dbReference>
<dbReference type="FunFam" id="1.20.1060.10:FF:000001">
    <property type="entry name" value="DNA polymerase I"/>
    <property type="match status" value="1"/>
</dbReference>
<evidence type="ECO:0000256" key="2">
    <source>
        <dbReference type="ARBA" id="ARBA00012417"/>
    </source>
</evidence>
<dbReference type="Pfam" id="PF00476">
    <property type="entry name" value="DNA_pol_A"/>
    <property type="match status" value="1"/>
</dbReference>
<evidence type="ECO:0000256" key="7">
    <source>
        <dbReference type="ARBA" id="ARBA00022932"/>
    </source>
</evidence>
<dbReference type="EMBL" id="MFLY01000028">
    <property type="protein sequence ID" value="OGG72856.1"/>
    <property type="molecule type" value="Genomic_DNA"/>
</dbReference>
<dbReference type="PANTHER" id="PTHR10133:SF27">
    <property type="entry name" value="DNA POLYMERASE NU"/>
    <property type="match status" value="1"/>
</dbReference>
<dbReference type="SMART" id="SM00482">
    <property type="entry name" value="POLAc"/>
    <property type="match status" value="1"/>
</dbReference>
<dbReference type="Gene3D" id="1.10.150.20">
    <property type="entry name" value="5' to 3' exonuclease, C-terminal subdomain"/>
    <property type="match status" value="2"/>
</dbReference>
<dbReference type="GO" id="GO:0008409">
    <property type="term" value="F:5'-3' exonuclease activity"/>
    <property type="evidence" value="ECO:0007669"/>
    <property type="project" value="InterPro"/>
</dbReference>
<comment type="catalytic activity">
    <reaction evidence="10">
        <text>DNA(n) + a 2'-deoxyribonucleoside 5'-triphosphate = DNA(n+1) + diphosphate</text>
        <dbReference type="Rhea" id="RHEA:22508"/>
        <dbReference type="Rhea" id="RHEA-COMP:17339"/>
        <dbReference type="Rhea" id="RHEA-COMP:17340"/>
        <dbReference type="ChEBI" id="CHEBI:33019"/>
        <dbReference type="ChEBI" id="CHEBI:61560"/>
        <dbReference type="ChEBI" id="CHEBI:173112"/>
        <dbReference type="EC" id="2.7.7.7"/>
    </reaction>
</comment>
<dbReference type="GO" id="GO:0006302">
    <property type="term" value="P:double-strand break repair"/>
    <property type="evidence" value="ECO:0007669"/>
    <property type="project" value="TreeGrafter"/>
</dbReference>
<dbReference type="CDD" id="cd08637">
    <property type="entry name" value="DNA_pol_A_pol_I_C"/>
    <property type="match status" value="1"/>
</dbReference>
<accession>A0A1F6EGV1</accession>
<feature type="domain" description="DNA-directed DNA polymerase family A palm" evidence="13">
    <location>
        <begin position="549"/>
        <end position="757"/>
    </location>
</feature>
<dbReference type="Gene3D" id="3.30.70.370">
    <property type="match status" value="1"/>
</dbReference>
<organism evidence="14 15">
    <name type="scientific">Candidatus Kaiserbacteria bacterium RIFCSPLOWO2_01_FULL_53_17</name>
    <dbReference type="NCBI Taxonomy" id="1798511"/>
    <lineage>
        <taxon>Bacteria</taxon>
        <taxon>Candidatus Kaiseribacteriota</taxon>
    </lineage>
</organism>
<dbReference type="InterPro" id="IPR002421">
    <property type="entry name" value="5-3_exonuclease"/>
</dbReference>
<feature type="region of interest" description="Disordered" evidence="11">
    <location>
        <begin position="309"/>
        <end position="332"/>
    </location>
</feature>
<comment type="caution">
    <text evidence="14">The sequence shown here is derived from an EMBL/GenBank/DDBJ whole genome shotgun (WGS) entry which is preliminary data.</text>
</comment>
<evidence type="ECO:0000313" key="15">
    <source>
        <dbReference type="Proteomes" id="UP000177306"/>
    </source>
</evidence>
<dbReference type="Gene3D" id="1.20.1060.10">
    <property type="entry name" value="Taq DNA Polymerase, Chain T, domain 4"/>
    <property type="match status" value="1"/>
</dbReference>
<dbReference type="GO" id="GO:0006261">
    <property type="term" value="P:DNA-templated DNA replication"/>
    <property type="evidence" value="ECO:0007669"/>
    <property type="project" value="InterPro"/>
</dbReference>
<dbReference type="CDD" id="cd09898">
    <property type="entry name" value="H3TH_53EXO"/>
    <property type="match status" value="1"/>
</dbReference>
<dbReference type="InterPro" id="IPR019760">
    <property type="entry name" value="DNA-dir_DNA_pol_A_CS"/>
</dbReference>
<dbReference type="InterPro" id="IPR020045">
    <property type="entry name" value="DNA_polI_H3TH"/>
</dbReference>
<name>A0A1F6EGV1_9BACT</name>
<evidence type="ECO:0000256" key="11">
    <source>
        <dbReference type="SAM" id="MobiDB-lite"/>
    </source>
</evidence>
<dbReference type="SUPFAM" id="SSF47807">
    <property type="entry name" value="5' to 3' exonuclease, C-terminal subdomain"/>
    <property type="match status" value="1"/>
</dbReference>
<dbReference type="SMART" id="SM00279">
    <property type="entry name" value="HhH2"/>
    <property type="match status" value="1"/>
</dbReference>
<keyword evidence="6" id="KW-0227">DNA damage</keyword>
<dbReference type="CDD" id="cd09859">
    <property type="entry name" value="PIN_53EXO"/>
    <property type="match status" value="1"/>
</dbReference>
<dbReference type="FunFam" id="1.10.150.20:FF:000003">
    <property type="entry name" value="DNA polymerase I"/>
    <property type="match status" value="1"/>
</dbReference>
<dbReference type="Pfam" id="PF01367">
    <property type="entry name" value="5_3_exonuc"/>
    <property type="match status" value="1"/>
</dbReference>
<keyword evidence="3" id="KW-0808">Transferase</keyword>
<dbReference type="Pfam" id="PF02739">
    <property type="entry name" value="5_3_exonuc_N"/>
    <property type="match status" value="1"/>
</dbReference>
<proteinExistence type="inferred from homology"/>
<feature type="domain" description="5'-3' exonuclease" evidence="12">
    <location>
        <begin position="6"/>
        <end position="276"/>
    </location>
</feature>
<reference evidence="14 15" key="1">
    <citation type="journal article" date="2016" name="Nat. Commun.">
        <title>Thousands of microbial genomes shed light on interconnected biogeochemical processes in an aquifer system.</title>
        <authorList>
            <person name="Anantharaman K."/>
            <person name="Brown C.T."/>
            <person name="Hug L.A."/>
            <person name="Sharon I."/>
            <person name="Castelle C.J."/>
            <person name="Probst A.J."/>
            <person name="Thomas B.C."/>
            <person name="Singh A."/>
            <person name="Wilkins M.J."/>
            <person name="Karaoz U."/>
            <person name="Brodie E.L."/>
            <person name="Williams K.H."/>
            <person name="Hubbard S.S."/>
            <person name="Banfield J.F."/>
        </authorList>
    </citation>
    <scope>NUCLEOTIDE SEQUENCE [LARGE SCALE GENOMIC DNA]</scope>
</reference>
<dbReference type="InterPro" id="IPR036397">
    <property type="entry name" value="RNaseH_sf"/>
</dbReference>
<gene>
    <name evidence="14" type="ORF">A3A38_01280</name>
</gene>
<dbReference type="Proteomes" id="UP000177306">
    <property type="component" value="Unassembled WGS sequence"/>
</dbReference>
<dbReference type="PROSITE" id="PS00447">
    <property type="entry name" value="DNA_POLYMERASE_A"/>
    <property type="match status" value="1"/>
</dbReference>
<dbReference type="SUPFAM" id="SSF88723">
    <property type="entry name" value="PIN domain-like"/>
    <property type="match status" value="1"/>
</dbReference>
<dbReference type="InterPro" id="IPR029060">
    <property type="entry name" value="PIN-like_dom_sf"/>
</dbReference>
<dbReference type="GO" id="GO:0003887">
    <property type="term" value="F:DNA-directed DNA polymerase activity"/>
    <property type="evidence" value="ECO:0007669"/>
    <property type="project" value="UniProtKB-KW"/>
</dbReference>
<evidence type="ECO:0000256" key="5">
    <source>
        <dbReference type="ARBA" id="ARBA00022705"/>
    </source>
</evidence>
<dbReference type="Gene3D" id="3.30.420.10">
    <property type="entry name" value="Ribonuclease H-like superfamily/Ribonuclease H"/>
    <property type="match status" value="1"/>
</dbReference>
<dbReference type="Gene3D" id="3.40.50.1010">
    <property type="entry name" value="5'-nuclease"/>
    <property type="match status" value="1"/>
</dbReference>
<evidence type="ECO:0000256" key="1">
    <source>
        <dbReference type="ARBA" id="ARBA00007705"/>
    </source>
</evidence>
<evidence type="ECO:0000256" key="3">
    <source>
        <dbReference type="ARBA" id="ARBA00022679"/>
    </source>
</evidence>
<evidence type="ECO:0000259" key="12">
    <source>
        <dbReference type="SMART" id="SM00475"/>
    </source>
</evidence>
<sequence>MLGNKQKAVLLDAHAIIHRAYHALPEFVSSKGEPTGGIYGLCSMLLKIVTDLKPDFIIAAYDLPQPTYRHQAFEGYKATRAKADESLVSQIKRSRDVFTAFNIPIYDCPGFEADDILGTIVETLHATRSTLQVIIASGDMDTLQLIDDKHVQVYTLKKGISDTILYDEERVNERFGFGPKLIPDYKGLSGDPSDNISGVPGIGDKTATALITAFGSVENIYKKLRKEPEAFAKAGIKERAVKLLAEHEEEALFSKELATIRRDAPIHFSLPDTHWAHSVELSKILVLFTELEFRTLGLRAKDVLEKSRDGKVSKNAGTAKKTNSAVVPDDKPVPEDEKELLVAVSLLNSTITDPEREDILRVGRTTSFAEARENLKKDLTKNGLTRVYEEIEKPLTPVLLDMEQRGILVDVAYLKELSRDYHKQLLALEQEIWRKADGEFNINSPKQLGEVIFNKLGLKAARQKKTSTGALSTRESELEKLSEAHPIIPNILAHRELQKLLSTYIDIIPTLIAPDGRLHTHFLQNGAATGRMASRDPNLQNIPHKSELGKAVRRAFTAEKGFKLVTFDYSQIELRIAAFLSGDEKLIQFFKEGKDVHTAVAAEVFGIAPEKVDYEMRRRAKVINFGILYGMGVTALQKQLGTDRKEAQQFYNNYFERFPTLASYLENTKKEAEEKGYTLTFFGRRRYFEAFKSKLPYVRASAERQASNAPIQGTEADIIKLAMVRIHDFVNKNNHKDLVRMLLQVHDELVFEIEEKLVKKVAPEIKHIMETVIDVKNTKGVVCTADASVGDNWAEPEKLSL</sequence>
<dbReference type="SMART" id="SM00475">
    <property type="entry name" value="53EXOc"/>
    <property type="match status" value="1"/>
</dbReference>
<keyword evidence="5" id="KW-0235">DNA replication</keyword>
<dbReference type="InterPro" id="IPR020046">
    <property type="entry name" value="5-3_exonucl_a-hlix_arch_N"/>
</dbReference>
<evidence type="ECO:0000256" key="6">
    <source>
        <dbReference type="ARBA" id="ARBA00022763"/>
    </source>
</evidence>
<dbReference type="GO" id="GO:0003677">
    <property type="term" value="F:DNA binding"/>
    <property type="evidence" value="ECO:0007669"/>
    <property type="project" value="UniProtKB-KW"/>
</dbReference>
<evidence type="ECO:0000256" key="10">
    <source>
        <dbReference type="ARBA" id="ARBA00049244"/>
    </source>
</evidence>
<keyword evidence="9" id="KW-0234">DNA repair</keyword>
<dbReference type="InterPro" id="IPR008918">
    <property type="entry name" value="HhH2"/>
</dbReference>
<evidence type="ECO:0000259" key="13">
    <source>
        <dbReference type="SMART" id="SM00482"/>
    </source>
</evidence>